<keyword evidence="5" id="KW-1185">Reference proteome</keyword>
<dbReference type="OrthoDB" id="9797528at2"/>
<dbReference type="SUPFAM" id="SSF103378">
    <property type="entry name" value="2-methylcitrate dehydratase PrpD"/>
    <property type="match status" value="1"/>
</dbReference>
<evidence type="ECO:0000256" key="1">
    <source>
        <dbReference type="ARBA" id="ARBA00006174"/>
    </source>
</evidence>
<dbReference type="Pfam" id="PF19305">
    <property type="entry name" value="MmgE_PrpD_C"/>
    <property type="match status" value="1"/>
</dbReference>
<reference evidence="4 5" key="1">
    <citation type="submission" date="2016-11" db="EMBL/GenBank/DDBJ databases">
        <authorList>
            <person name="Jaros S."/>
            <person name="Januszkiewicz K."/>
            <person name="Wedrychowicz H."/>
        </authorList>
    </citation>
    <scope>NUCLEOTIDE SEQUENCE [LARGE SCALE GENOMIC DNA]</scope>
    <source>
        <strain evidence="4 5">CGMCC 1.10190</strain>
    </source>
</reference>
<dbReference type="PANTHER" id="PTHR16943">
    <property type="entry name" value="2-METHYLCITRATE DEHYDRATASE-RELATED"/>
    <property type="match status" value="1"/>
</dbReference>
<comment type="similarity">
    <text evidence="1">Belongs to the PrpD family.</text>
</comment>
<dbReference type="AlphaFoldDB" id="A0A1M5XSS7"/>
<dbReference type="Pfam" id="PF03972">
    <property type="entry name" value="MmgE_PrpD_N"/>
    <property type="match status" value="1"/>
</dbReference>
<sequence>MAAPAMASPCAAAPPSVLQKLARVVHDVHYDNLPPAVIKAAKDLILDTLGCAYGGFASPVAIALRKMAADCGGAEQATLIGTGGKTSAPLAALVNGSLLRYLDSNDYYFGRDPAHPSGNVAVALAVGEREGRSGKDLIAALVAAYEVHLRLCDFAGAPSLWRRGWHHGTNAQFSTSALAGRLSWDEPALTAHAMAIAGSHQNTLAQLQSGAVSMIKATAEAWVGKAGIEAAMLAGHGITGPLDLMEGVHGWAKSVAGEVDFDALAAAAPKHRYRILDASVKPYPAVATALAPIAAAIRVCHANTIVADDIQDIVVYLPGFALNSPSAHPGRRYPASIESAQHSFYYCAAVALLDGACGDAQFTEARLADETLRAVLAKVELREDPALNELWPQAAGGAVEVRMADGALYGHRCPYPPGHPRFPLSAAELDGKFYDYATPVLSEPGARALHDAIYRLEDFEDLRDLTRLLAPAA</sequence>
<dbReference type="InterPro" id="IPR042188">
    <property type="entry name" value="MmgE/PrpD_sf_2"/>
</dbReference>
<dbReference type="PANTHER" id="PTHR16943:SF8">
    <property type="entry name" value="2-METHYLCITRATE DEHYDRATASE"/>
    <property type="match status" value="1"/>
</dbReference>
<gene>
    <name evidence="4" type="ORF">SAMN04488135_107117</name>
</gene>
<dbReference type="InterPro" id="IPR005656">
    <property type="entry name" value="MmgE_PrpD"/>
</dbReference>
<feature type="domain" description="MmgE/PrpD C-terminal" evidence="3">
    <location>
        <begin position="283"/>
        <end position="452"/>
    </location>
</feature>
<dbReference type="InterPro" id="IPR045337">
    <property type="entry name" value="MmgE_PrpD_C"/>
</dbReference>
<dbReference type="InterPro" id="IPR042183">
    <property type="entry name" value="MmgE/PrpD_sf_1"/>
</dbReference>
<dbReference type="InterPro" id="IPR045336">
    <property type="entry name" value="MmgE_PrpD_N"/>
</dbReference>
<evidence type="ECO:0000259" key="3">
    <source>
        <dbReference type="Pfam" id="PF19305"/>
    </source>
</evidence>
<dbReference type="Gene3D" id="1.10.4100.10">
    <property type="entry name" value="2-methylcitrate dehydratase PrpD"/>
    <property type="match status" value="1"/>
</dbReference>
<name>A0A1M5XSS7_9BURK</name>
<evidence type="ECO:0000313" key="5">
    <source>
        <dbReference type="Proteomes" id="UP000184226"/>
    </source>
</evidence>
<protein>
    <submittedName>
        <fullName evidence="4">2-methylcitrate dehydratase</fullName>
    </submittedName>
</protein>
<accession>A0A1M5XSS7</accession>
<feature type="domain" description="MmgE/PrpD N-terminal" evidence="2">
    <location>
        <begin position="19"/>
        <end position="262"/>
    </location>
</feature>
<dbReference type="EMBL" id="FQXE01000007">
    <property type="protein sequence ID" value="SHI02809.1"/>
    <property type="molecule type" value="Genomic_DNA"/>
</dbReference>
<evidence type="ECO:0000313" key="4">
    <source>
        <dbReference type="EMBL" id="SHI02809.1"/>
    </source>
</evidence>
<dbReference type="Gene3D" id="3.30.1330.120">
    <property type="entry name" value="2-methylcitrate dehydratase PrpD"/>
    <property type="match status" value="1"/>
</dbReference>
<dbReference type="STRING" id="658167.SAMN04488135_107117"/>
<dbReference type="InterPro" id="IPR036148">
    <property type="entry name" value="MmgE/PrpD_sf"/>
</dbReference>
<organism evidence="4 5">
    <name type="scientific">Pollutimonas bauzanensis</name>
    <dbReference type="NCBI Taxonomy" id="658167"/>
    <lineage>
        <taxon>Bacteria</taxon>
        <taxon>Pseudomonadati</taxon>
        <taxon>Pseudomonadota</taxon>
        <taxon>Betaproteobacteria</taxon>
        <taxon>Burkholderiales</taxon>
        <taxon>Alcaligenaceae</taxon>
        <taxon>Pollutimonas</taxon>
    </lineage>
</organism>
<dbReference type="GO" id="GO:0016829">
    <property type="term" value="F:lyase activity"/>
    <property type="evidence" value="ECO:0007669"/>
    <property type="project" value="InterPro"/>
</dbReference>
<proteinExistence type="inferred from homology"/>
<dbReference type="Proteomes" id="UP000184226">
    <property type="component" value="Unassembled WGS sequence"/>
</dbReference>
<evidence type="ECO:0000259" key="2">
    <source>
        <dbReference type="Pfam" id="PF03972"/>
    </source>
</evidence>